<keyword evidence="11" id="KW-1185">Reference proteome</keyword>
<dbReference type="Pfam" id="PF08757">
    <property type="entry name" value="CotH"/>
    <property type="match status" value="1"/>
</dbReference>
<dbReference type="InterPro" id="IPR014867">
    <property type="entry name" value="Spore_coat_CotH_CotH2/3/7"/>
</dbReference>
<feature type="region of interest" description="Disordered" evidence="8">
    <location>
        <begin position="613"/>
        <end position="633"/>
    </location>
</feature>
<name>A0A1Y2ALQ3_9FUNG</name>
<evidence type="ECO:0000259" key="9">
    <source>
        <dbReference type="PROSITE" id="PS50941"/>
    </source>
</evidence>
<dbReference type="InterPro" id="IPR036861">
    <property type="entry name" value="Endochitinase-like_sf"/>
</dbReference>
<keyword evidence="2 7" id="KW-0147">Chitin-binding</keyword>
<evidence type="ECO:0000313" key="11">
    <source>
        <dbReference type="Proteomes" id="UP000193920"/>
    </source>
</evidence>
<evidence type="ECO:0000256" key="7">
    <source>
        <dbReference type="PROSITE-ProRule" id="PRU00261"/>
    </source>
</evidence>
<feature type="disulfide bond" evidence="7">
    <location>
        <begin position="573"/>
        <end position="587"/>
    </location>
</feature>
<gene>
    <name evidence="10" type="ORF">LY90DRAFT_389827</name>
</gene>
<dbReference type="GO" id="GO:0046872">
    <property type="term" value="F:metal ion binding"/>
    <property type="evidence" value="ECO:0007669"/>
    <property type="project" value="UniProtKB-KW"/>
</dbReference>
<dbReference type="PANTHER" id="PTHR46471">
    <property type="entry name" value="CHITIN DEACETYLASE"/>
    <property type="match status" value="1"/>
</dbReference>
<evidence type="ECO:0000256" key="4">
    <source>
        <dbReference type="ARBA" id="ARBA00022729"/>
    </source>
</evidence>
<evidence type="ECO:0000256" key="8">
    <source>
        <dbReference type="SAM" id="MobiDB-lite"/>
    </source>
</evidence>
<feature type="domain" description="Chitin-binding type-1" evidence="9">
    <location>
        <begin position="558"/>
        <end position="600"/>
    </location>
</feature>
<dbReference type="GO" id="GO:0008061">
    <property type="term" value="F:chitin binding"/>
    <property type="evidence" value="ECO:0007669"/>
    <property type="project" value="UniProtKB-UniRule"/>
</dbReference>
<dbReference type="STRING" id="1754190.A0A1Y2ALQ3"/>
<evidence type="ECO:0000256" key="3">
    <source>
        <dbReference type="ARBA" id="ARBA00022723"/>
    </source>
</evidence>
<keyword evidence="6" id="KW-0119">Carbohydrate metabolism</keyword>
<dbReference type="SMART" id="SM00270">
    <property type="entry name" value="ChtBD1"/>
    <property type="match status" value="1"/>
</dbReference>
<dbReference type="OrthoDB" id="2387105at2759"/>
<dbReference type="GO" id="GO:0016787">
    <property type="term" value="F:hydrolase activity"/>
    <property type="evidence" value="ECO:0007669"/>
    <property type="project" value="UniProtKB-KW"/>
</dbReference>
<dbReference type="AlphaFoldDB" id="A0A1Y2ALQ3"/>
<keyword evidence="4" id="KW-0732">Signal</keyword>
<dbReference type="Pfam" id="PF00187">
    <property type="entry name" value="Chitin_bind_1"/>
    <property type="match status" value="1"/>
</dbReference>
<keyword evidence="7" id="KW-1015">Disulfide bond</keyword>
<dbReference type="PROSITE" id="PS50941">
    <property type="entry name" value="CHIT_BIND_I_2"/>
    <property type="match status" value="1"/>
</dbReference>
<dbReference type="EMBL" id="MCOG01000233">
    <property type="protein sequence ID" value="ORY23509.1"/>
    <property type="molecule type" value="Genomic_DNA"/>
</dbReference>
<comment type="cofactor">
    <cofactor evidence="1">
        <name>Co(2+)</name>
        <dbReference type="ChEBI" id="CHEBI:48828"/>
    </cofactor>
</comment>
<dbReference type="PANTHER" id="PTHR46471:SF2">
    <property type="entry name" value="CHITIN DEACETYLASE-RELATED"/>
    <property type="match status" value="1"/>
</dbReference>
<evidence type="ECO:0000313" key="10">
    <source>
        <dbReference type="EMBL" id="ORY23509.1"/>
    </source>
</evidence>
<evidence type="ECO:0000256" key="5">
    <source>
        <dbReference type="ARBA" id="ARBA00022801"/>
    </source>
</evidence>
<dbReference type="Gene3D" id="3.30.60.10">
    <property type="entry name" value="Endochitinase-like"/>
    <property type="match status" value="1"/>
</dbReference>
<organism evidence="10 11">
    <name type="scientific">Neocallimastix californiae</name>
    <dbReference type="NCBI Taxonomy" id="1754190"/>
    <lineage>
        <taxon>Eukaryota</taxon>
        <taxon>Fungi</taxon>
        <taxon>Fungi incertae sedis</taxon>
        <taxon>Chytridiomycota</taxon>
        <taxon>Chytridiomycota incertae sedis</taxon>
        <taxon>Neocallimastigomycetes</taxon>
        <taxon>Neocallimastigales</taxon>
        <taxon>Neocallimastigaceae</taxon>
        <taxon>Neocallimastix</taxon>
    </lineage>
</organism>
<comment type="caution">
    <text evidence="10">The sequence shown here is derived from an EMBL/GenBank/DDBJ whole genome shotgun (WGS) entry which is preliminary data.</text>
</comment>
<protein>
    <recommendedName>
        <fullName evidence="9">Chitin-binding type-1 domain-containing protein</fullName>
    </recommendedName>
</protein>
<dbReference type="SUPFAM" id="SSF57016">
    <property type="entry name" value="Plant lectins/antimicrobial peptides"/>
    <property type="match status" value="1"/>
</dbReference>
<evidence type="ECO:0000256" key="1">
    <source>
        <dbReference type="ARBA" id="ARBA00001941"/>
    </source>
</evidence>
<keyword evidence="3" id="KW-0479">Metal-binding</keyword>
<keyword evidence="5" id="KW-0378">Hydrolase</keyword>
<accession>A0A1Y2ALQ3</accession>
<dbReference type="CDD" id="cd00035">
    <property type="entry name" value="ChtBD1"/>
    <property type="match status" value="1"/>
</dbReference>
<evidence type="ECO:0000256" key="2">
    <source>
        <dbReference type="ARBA" id="ARBA00022669"/>
    </source>
</evidence>
<evidence type="ECO:0000256" key="6">
    <source>
        <dbReference type="ARBA" id="ARBA00023277"/>
    </source>
</evidence>
<feature type="disulfide bond" evidence="7">
    <location>
        <begin position="568"/>
        <end position="580"/>
    </location>
</feature>
<reference evidence="10 11" key="1">
    <citation type="submission" date="2016-08" db="EMBL/GenBank/DDBJ databases">
        <title>A Parts List for Fungal Cellulosomes Revealed by Comparative Genomics.</title>
        <authorList>
            <consortium name="DOE Joint Genome Institute"/>
            <person name="Haitjema C.H."/>
            <person name="Gilmore S.P."/>
            <person name="Henske J.K."/>
            <person name="Solomon K.V."/>
            <person name="De Groot R."/>
            <person name="Kuo A."/>
            <person name="Mondo S.J."/>
            <person name="Salamov A.A."/>
            <person name="Labutti K."/>
            <person name="Zhao Z."/>
            <person name="Chiniquy J."/>
            <person name="Barry K."/>
            <person name="Brewer H.M."/>
            <person name="Purvine S.O."/>
            <person name="Wright A.T."/>
            <person name="Boxma B."/>
            <person name="Van Alen T."/>
            <person name="Hackstein J.H."/>
            <person name="Baker S.E."/>
            <person name="Grigoriev I.V."/>
            <person name="O'Malley M.A."/>
        </authorList>
    </citation>
    <scope>NUCLEOTIDE SEQUENCE [LARGE SCALE GENOMIC DNA]</scope>
    <source>
        <strain evidence="10 11">G1</strain>
    </source>
</reference>
<proteinExistence type="predicted"/>
<sequence>MKYFSLVFRQIVLIFTLLITITTSRKVKFSVVSIGSKNVKVRINDKNYALTKINNYTPVYQATLTVSDAALSYKYVADNVKESFSRTLSKGVTTTHNEFFGRKYTIKVLPQLPTLGTWTKSIGKGELFDDSYIPTVHISAKNEVIFTSSKPTVTTFDSIVFVLKDSIHTFNGVQAVGKNYSWVKNQFKVLLNNNGIQGRYVLKFRDNNEDPTFMRQGLYGEILNALGYPTIQSINARVYINNKPVGYYVIQEEAASTSFVRSAFHGDNKGNLLIKKTKKLGYVLDAGTGADFYYKGNTFGSFKVADTGNGDKSRFIKLTKAFEKLNAKNNNEVTKFEKNWFDIDTFLKAIAMQYLTSSYDSYWFFSSNFAVYDNPTESKNGNYKFYFICQDWDATFGLNTSPSYFLNHDDYVKRSYKDYVNKKWIYSGDAYESKQRYAIDKLLSNPGVKTRFEKLLKKIVTKIFNPVVIGKHLDALVERHREEVLWNYDVIKNKPISKRKQSIYWTIEDFEDNISEGVGHGATYGIKQYVYLRAKAIKKEFGINVDLGNVKYDDINTSGECGPNKGKCPRGQCCSQYGYCGSTPDHCGAHCQPAFGICSINKSKTTITKTSTKAKTKAKTTTTKAKAKAKAKTTTTKAKAKIIKKASKSANKKKN</sequence>
<dbReference type="Proteomes" id="UP000193920">
    <property type="component" value="Unassembled WGS sequence"/>
</dbReference>
<dbReference type="InterPro" id="IPR001002">
    <property type="entry name" value="Chitin-bd_1"/>
</dbReference>
<comment type="caution">
    <text evidence="7">Lacks conserved residue(s) required for the propagation of feature annotation.</text>
</comment>